<feature type="transmembrane region" description="Helical" evidence="7">
    <location>
        <begin position="321"/>
        <end position="339"/>
    </location>
</feature>
<feature type="transmembrane region" description="Helical" evidence="7">
    <location>
        <begin position="387"/>
        <end position="408"/>
    </location>
</feature>
<dbReference type="GO" id="GO:0005886">
    <property type="term" value="C:plasma membrane"/>
    <property type="evidence" value="ECO:0007669"/>
    <property type="project" value="UniProtKB-SubCell"/>
</dbReference>
<comment type="caution">
    <text evidence="8">The sequence shown here is derived from an EMBL/GenBank/DDBJ whole genome shotgun (WGS) entry which is preliminary data.</text>
</comment>
<feature type="transmembrane region" description="Helical" evidence="7">
    <location>
        <begin position="139"/>
        <end position="160"/>
    </location>
</feature>
<feature type="transmembrane region" description="Helical" evidence="7">
    <location>
        <begin position="201"/>
        <end position="227"/>
    </location>
</feature>
<comment type="subcellular location">
    <subcellularLocation>
        <location evidence="1">Cell membrane</location>
        <topology evidence="1">Multi-pass membrane protein</topology>
    </subcellularLocation>
</comment>
<dbReference type="AlphaFoldDB" id="A0A1F7RPY2"/>
<evidence type="ECO:0000256" key="2">
    <source>
        <dbReference type="ARBA" id="ARBA00008929"/>
    </source>
</evidence>
<proteinExistence type="inferred from homology"/>
<evidence type="ECO:0000313" key="9">
    <source>
        <dbReference type="Proteomes" id="UP000178435"/>
    </source>
</evidence>
<evidence type="ECO:0000256" key="5">
    <source>
        <dbReference type="ARBA" id="ARBA00022989"/>
    </source>
</evidence>
<evidence type="ECO:0000256" key="3">
    <source>
        <dbReference type="ARBA" id="ARBA00022475"/>
    </source>
</evidence>
<dbReference type="PANTHER" id="PTHR43044">
    <property type="match status" value="1"/>
</dbReference>
<comment type="similarity">
    <text evidence="2">Belongs to the NrfD family.</text>
</comment>
<evidence type="ECO:0000256" key="6">
    <source>
        <dbReference type="ARBA" id="ARBA00023136"/>
    </source>
</evidence>
<feature type="transmembrane region" description="Helical" evidence="7">
    <location>
        <begin position="239"/>
        <end position="259"/>
    </location>
</feature>
<name>A0A1F7RPY2_9BACT</name>
<dbReference type="Proteomes" id="UP000178435">
    <property type="component" value="Unassembled WGS sequence"/>
</dbReference>
<protein>
    <recommendedName>
        <fullName evidence="10">Polysulfide reductase</fullName>
    </recommendedName>
</protein>
<dbReference type="Gene3D" id="1.20.1630.10">
    <property type="entry name" value="Formate dehydrogenase/DMSO reductase domain"/>
    <property type="match status" value="1"/>
</dbReference>
<dbReference type="PANTHER" id="PTHR43044:SF2">
    <property type="entry name" value="POLYSULPHIDE REDUCTASE NRFD"/>
    <property type="match status" value="1"/>
</dbReference>
<dbReference type="InterPro" id="IPR005614">
    <property type="entry name" value="NrfD-like"/>
</dbReference>
<keyword evidence="5 7" id="KW-1133">Transmembrane helix</keyword>
<organism evidence="8 9">
    <name type="scientific">Candidatus Schekmanbacteria bacterium RBG_16_38_11</name>
    <dbReference type="NCBI Taxonomy" id="1817880"/>
    <lineage>
        <taxon>Bacteria</taxon>
        <taxon>Candidatus Schekmaniibacteriota</taxon>
    </lineage>
</organism>
<keyword evidence="4 7" id="KW-0812">Transmembrane</keyword>
<evidence type="ECO:0008006" key="10">
    <source>
        <dbReference type="Google" id="ProtNLM"/>
    </source>
</evidence>
<evidence type="ECO:0000256" key="1">
    <source>
        <dbReference type="ARBA" id="ARBA00004651"/>
    </source>
</evidence>
<reference evidence="8 9" key="1">
    <citation type="journal article" date="2016" name="Nat. Commun.">
        <title>Thousands of microbial genomes shed light on interconnected biogeochemical processes in an aquifer system.</title>
        <authorList>
            <person name="Anantharaman K."/>
            <person name="Brown C.T."/>
            <person name="Hug L.A."/>
            <person name="Sharon I."/>
            <person name="Castelle C.J."/>
            <person name="Probst A.J."/>
            <person name="Thomas B.C."/>
            <person name="Singh A."/>
            <person name="Wilkins M.J."/>
            <person name="Karaoz U."/>
            <person name="Brodie E.L."/>
            <person name="Williams K.H."/>
            <person name="Hubbard S.S."/>
            <person name="Banfield J.F."/>
        </authorList>
    </citation>
    <scope>NUCLEOTIDE SEQUENCE [LARGE SCALE GENOMIC DNA]</scope>
</reference>
<accession>A0A1F7RPY2</accession>
<feature type="transmembrane region" description="Helical" evidence="7">
    <location>
        <begin position="102"/>
        <end position="119"/>
    </location>
</feature>
<keyword evidence="6 7" id="KW-0472">Membrane</keyword>
<gene>
    <name evidence="8" type="ORF">A2149_06315</name>
</gene>
<evidence type="ECO:0000313" key="8">
    <source>
        <dbReference type="EMBL" id="OGL43625.1"/>
    </source>
</evidence>
<feature type="transmembrane region" description="Helical" evidence="7">
    <location>
        <begin position="346"/>
        <end position="367"/>
    </location>
</feature>
<keyword evidence="3" id="KW-1003">Cell membrane</keyword>
<sequence>MKLSHNKVVDEDQILLDPILKTGKGFYLSVIILASIVLLAIYAYILQFQKGLGVTGLNRPTFWGVYITNFVFFIGISHAGTLISAILRIAQAEWRRAITRSAEVITVIVLFFGVGNILIDLGRPDRLLNMLLYGRFQSPLLWDFISISTYLTASIIYLYLPLIPDIAILRDTAGKRKWLYSVLALGWKGTEKQLQILEKAIAIMAVLVIPIAVSVHTVVSFVFAMTIQPMWHSAIFGPYFVAGAIFSGIAALIIAMAIIRKVYKLDNYLKNVHFNNLGVLLLVMCCLWFYFTFCEYITVFYGSEPVHLAVLNSKFSGEYAPYFWTMVITCFVIPFIILANSRTRTIAGTVIASISVTIGMWLERFTIVVPTLVNPRLPYERGIYHPTWVEAAITAGSFALFILLYIIFTKLFPIVSVWEIKEGREKGVAEVEERIKTYLPGAEA</sequence>
<dbReference type="Pfam" id="PF03916">
    <property type="entry name" value="NrfD"/>
    <property type="match status" value="1"/>
</dbReference>
<feature type="transmembrane region" description="Helical" evidence="7">
    <location>
        <begin position="65"/>
        <end position="90"/>
    </location>
</feature>
<feature type="transmembrane region" description="Helical" evidence="7">
    <location>
        <begin position="279"/>
        <end position="301"/>
    </location>
</feature>
<dbReference type="EMBL" id="MGDF01000181">
    <property type="protein sequence ID" value="OGL43625.1"/>
    <property type="molecule type" value="Genomic_DNA"/>
</dbReference>
<evidence type="ECO:0000256" key="7">
    <source>
        <dbReference type="SAM" id="Phobius"/>
    </source>
</evidence>
<evidence type="ECO:0000256" key="4">
    <source>
        <dbReference type="ARBA" id="ARBA00022692"/>
    </source>
</evidence>
<feature type="transmembrane region" description="Helical" evidence="7">
    <location>
        <begin position="25"/>
        <end position="45"/>
    </location>
</feature>